<dbReference type="CDD" id="cd00821">
    <property type="entry name" value="PH"/>
    <property type="match status" value="1"/>
</dbReference>
<dbReference type="InterPro" id="IPR001849">
    <property type="entry name" value="PH_domain"/>
</dbReference>
<comment type="caution">
    <text evidence="4">The sequence shown here is derived from an EMBL/GenBank/DDBJ whole genome shotgun (WGS) entry which is preliminary data.</text>
</comment>
<proteinExistence type="predicted"/>
<gene>
    <name evidence="4" type="ORF">PROFUN_02519</name>
</gene>
<keyword evidence="1" id="KW-0175">Coiled coil</keyword>
<name>A0A2P6MP61_9EUKA</name>
<sequence>MDLSFKQFRTRITSATGWATSRMSSVGSMSPPSPRITRIYRSKSSNRGRPTTTEELMKLPSLPNNLGKSEDELIRVLNNKDCTVLFLRWCESQHCQENLDFWIECEIARLENEEVKQRKAMDELYEKYFPLSGETVNIDSELLSSLRESRVGEASWDITAFDDIQRHVFLMLSSHTMIGRFMQSSTYSTWREAQEHPPKVSEKKKGFHSFFRRSRTNMTSEIQLPLTDPPHVETLFHMRNEQRSRSAFLDGVTYENEHVCRRATFPFAFLGCYDESPIPYGVAVTSKTLTLEPRVRLPIVREFISRSSLKEIQMGKEGKPVIEKGTGGHVGSIVDGMQFLPSRYFVWQTTVGHNQRKPTRMKISKEPKGSFKQRWVILHYNYIVAYKFGKIKPDFYPKMEDEPDEIICLELSTEQVDASFEKGHTDTFVIHTSIDSYWIECESTAEMESWIQQLRNTIKALQERKREGIEEVTAQIEVIREELPENTKFTSKLEDIKEAAPYTSEMVFYNDIRRKHSAFMNYLNMFAEYQIGRNKAYLTFFIERLRPALNASDEAIMGEWVKEVKRGLKVISNAQETSFFKEDFKSAIDQAELSLKTIDAINLHLKSYHEELNPKYTEEKAAIELGLRRLNSYPSMSENHLKGYASGVMKAKEGKYYEEWKWDQQKGLLTRERCGAIEQADSHEIITFTAQEDKPCWVNPSYGVILWNRRSFIWTHPRCPFIIRFDWSESRKTYKQHFQTVKEDRKAKAKAPAAVSPSIADWAVQGNMMRAVVVGDRATTMPEPPPINLWEVQGNIPPPICGVVANFYAIRVITRAIFGLQN</sequence>
<dbReference type="SUPFAM" id="SSF50729">
    <property type="entry name" value="PH domain-like"/>
    <property type="match status" value="1"/>
</dbReference>
<dbReference type="Pfam" id="PF00169">
    <property type="entry name" value="PH"/>
    <property type="match status" value="1"/>
</dbReference>
<dbReference type="InterPro" id="IPR036305">
    <property type="entry name" value="RGS_sf"/>
</dbReference>
<dbReference type="OrthoDB" id="15859at2759"/>
<dbReference type="InterPro" id="IPR011993">
    <property type="entry name" value="PH-like_dom_sf"/>
</dbReference>
<feature type="coiled-coil region" evidence="1">
    <location>
        <begin position="444"/>
        <end position="471"/>
    </location>
</feature>
<dbReference type="InParanoid" id="A0A2P6MP61"/>
<dbReference type="PANTHER" id="PTHR10845:SF192">
    <property type="entry name" value="DOUBLE HIT, ISOFORM B"/>
    <property type="match status" value="1"/>
</dbReference>
<dbReference type="PANTHER" id="PTHR10845">
    <property type="entry name" value="REGULATOR OF G PROTEIN SIGNALING"/>
    <property type="match status" value="1"/>
</dbReference>
<dbReference type="Gene3D" id="1.10.167.10">
    <property type="entry name" value="Regulator of G-protein Signalling 4, domain 2"/>
    <property type="match status" value="1"/>
</dbReference>
<evidence type="ECO:0000313" key="5">
    <source>
        <dbReference type="Proteomes" id="UP000241769"/>
    </source>
</evidence>
<keyword evidence="5" id="KW-1185">Reference proteome</keyword>
<protein>
    <submittedName>
        <fullName evidence="4">Regulator of G-protein signaling 11</fullName>
    </submittedName>
</protein>
<reference evidence="4 5" key="1">
    <citation type="journal article" date="2018" name="Genome Biol. Evol.">
        <title>Multiple Roots of Fruiting Body Formation in Amoebozoa.</title>
        <authorList>
            <person name="Hillmann F."/>
            <person name="Forbes G."/>
            <person name="Novohradska S."/>
            <person name="Ferling I."/>
            <person name="Riege K."/>
            <person name="Groth M."/>
            <person name="Westermann M."/>
            <person name="Marz M."/>
            <person name="Spaller T."/>
            <person name="Winckler T."/>
            <person name="Schaap P."/>
            <person name="Glockner G."/>
        </authorList>
    </citation>
    <scope>NUCLEOTIDE SEQUENCE [LARGE SCALE GENOMIC DNA]</scope>
    <source>
        <strain evidence="4 5">Jena</strain>
    </source>
</reference>
<dbReference type="Pfam" id="PF00615">
    <property type="entry name" value="RGS"/>
    <property type="match status" value="1"/>
</dbReference>
<dbReference type="Gene3D" id="2.30.29.30">
    <property type="entry name" value="Pleckstrin-homology domain (PH domain)/Phosphotyrosine-binding domain (PTB)"/>
    <property type="match status" value="1"/>
</dbReference>
<dbReference type="PROSITE" id="PS50132">
    <property type="entry name" value="RGS"/>
    <property type="match status" value="1"/>
</dbReference>
<dbReference type="PROSITE" id="PS50003">
    <property type="entry name" value="PH_DOMAIN"/>
    <property type="match status" value="1"/>
</dbReference>
<dbReference type="SMART" id="SM00315">
    <property type="entry name" value="RGS"/>
    <property type="match status" value="1"/>
</dbReference>
<dbReference type="SMART" id="SM00233">
    <property type="entry name" value="PH"/>
    <property type="match status" value="1"/>
</dbReference>
<evidence type="ECO:0000259" key="3">
    <source>
        <dbReference type="PROSITE" id="PS50132"/>
    </source>
</evidence>
<evidence type="ECO:0000259" key="2">
    <source>
        <dbReference type="PROSITE" id="PS50003"/>
    </source>
</evidence>
<accession>A0A2P6MP61</accession>
<dbReference type="InterPro" id="IPR016137">
    <property type="entry name" value="RGS"/>
</dbReference>
<evidence type="ECO:0000256" key="1">
    <source>
        <dbReference type="SAM" id="Coils"/>
    </source>
</evidence>
<dbReference type="Proteomes" id="UP000241769">
    <property type="component" value="Unassembled WGS sequence"/>
</dbReference>
<evidence type="ECO:0000313" key="4">
    <source>
        <dbReference type="EMBL" id="PRP73510.1"/>
    </source>
</evidence>
<dbReference type="SUPFAM" id="SSF48097">
    <property type="entry name" value="Regulator of G-protein signaling, RGS"/>
    <property type="match status" value="1"/>
</dbReference>
<feature type="domain" description="RGS" evidence="3">
    <location>
        <begin position="72"/>
        <end position="177"/>
    </location>
</feature>
<dbReference type="EMBL" id="MDYQ01000599">
    <property type="protein sequence ID" value="PRP73510.1"/>
    <property type="molecule type" value="Genomic_DNA"/>
</dbReference>
<dbReference type="CDD" id="cd07440">
    <property type="entry name" value="RGS"/>
    <property type="match status" value="1"/>
</dbReference>
<dbReference type="AlphaFoldDB" id="A0A2P6MP61"/>
<feature type="domain" description="PH" evidence="2">
    <location>
        <begin position="356"/>
        <end position="459"/>
    </location>
</feature>
<dbReference type="InterPro" id="IPR044926">
    <property type="entry name" value="RGS_subdomain_2"/>
</dbReference>
<organism evidence="4 5">
    <name type="scientific">Planoprotostelium fungivorum</name>
    <dbReference type="NCBI Taxonomy" id="1890364"/>
    <lineage>
        <taxon>Eukaryota</taxon>
        <taxon>Amoebozoa</taxon>
        <taxon>Evosea</taxon>
        <taxon>Variosea</taxon>
        <taxon>Cavosteliida</taxon>
        <taxon>Cavosteliaceae</taxon>
        <taxon>Planoprotostelium</taxon>
    </lineage>
</organism>